<evidence type="ECO:0000313" key="1">
    <source>
        <dbReference type="EMBL" id="KAJ7547129.1"/>
    </source>
</evidence>
<comment type="caution">
    <text evidence="1">The sequence shown here is derived from an EMBL/GenBank/DDBJ whole genome shotgun (WGS) entry which is preliminary data.</text>
</comment>
<keyword evidence="2" id="KW-1185">Reference proteome</keyword>
<sequence length="133" mass="15005">MAPVSNNCPCEGQTSTPERSNLVDAENIDFLYDSSSMLLKLNANQDPVVKMQSRSQDIEAQRLDSSSFSAVESSVNEGWQTPKTKAYRIPELHDCPPAPRKRRAVGRKRLAGKASFFKPQDFDLFFPRDKLRV</sequence>
<evidence type="ECO:0000313" key="2">
    <source>
        <dbReference type="Proteomes" id="UP001162992"/>
    </source>
</evidence>
<proteinExistence type="predicted"/>
<protein>
    <submittedName>
        <fullName evidence="1">Uncharacterized protein</fullName>
    </submittedName>
</protein>
<reference evidence="2" key="1">
    <citation type="journal article" date="2024" name="Proc. Natl. Acad. Sci. U.S.A.">
        <title>Extraordinary preservation of gene collinearity over three hundred million years revealed in homosporous lycophytes.</title>
        <authorList>
            <person name="Li C."/>
            <person name="Wickell D."/>
            <person name="Kuo L.Y."/>
            <person name="Chen X."/>
            <person name="Nie B."/>
            <person name="Liao X."/>
            <person name="Peng D."/>
            <person name="Ji J."/>
            <person name="Jenkins J."/>
            <person name="Williams M."/>
            <person name="Shu S."/>
            <person name="Plott C."/>
            <person name="Barry K."/>
            <person name="Rajasekar S."/>
            <person name="Grimwood J."/>
            <person name="Han X."/>
            <person name="Sun S."/>
            <person name="Hou Z."/>
            <person name="He W."/>
            <person name="Dai G."/>
            <person name="Sun C."/>
            <person name="Schmutz J."/>
            <person name="Leebens-Mack J.H."/>
            <person name="Li F.W."/>
            <person name="Wang L."/>
        </authorList>
    </citation>
    <scope>NUCLEOTIDE SEQUENCE [LARGE SCALE GENOMIC DNA]</scope>
    <source>
        <strain evidence="2">cv. PW_Plant_1</strain>
    </source>
</reference>
<name>A0ACC2CYQ7_DIPCM</name>
<gene>
    <name evidence="1" type="ORF">O6H91_08G070600</name>
</gene>
<dbReference type="Proteomes" id="UP001162992">
    <property type="component" value="Chromosome 8"/>
</dbReference>
<organism evidence="1 2">
    <name type="scientific">Diphasiastrum complanatum</name>
    <name type="common">Issler's clubmoss</name>
    <name type="synonym">Lycopodium complanatum</name>
    <dbReference type="NCBI Taxonomy" id="34168"/>
    <lineage>
        <taxon>Eukaryota</taxon>
        <taxon>Viridiplantae</taxon>
        <taxon>Streptophyta</taxon>
        <taxon>Embryophyta</taxon>
        <taxon>Tracheophyta</taxon>
        <taxon>Lycopodiopsida</taxon>
        <taxon>Lycopodiales</taxon>
        <taxon>Lycopodiaceae</taxon>
        <taxon>Lycopodioideae</taxon>
        <taxon>Diphasiastrum</taxon>
    </lineage>
</organism>
<accession>A0ACC2CYQ7</accession>
<dbReference type="EMBL" id="CM055099">
    <property type="protein sequence ID" value="KAJ7547129.1"/>
    <property type="molecule type" value="Genomic_DNA"/>
</dbReference>